<sequence length="259" mass="30642">MNVGTAKPTKKNLEEADHYLIDNKSIHDSYDVKAFEKDALVLIERLFNEMDMIILTGGSGLYIDAVVGGLDEMPPAQPQIREQLNLDYRRIGLVYLQKKLLELDPDYYAKVDLNNPQRLIRALEVCLSTGKPYSHYRVRERKQRPFRTIKLALCREREELYSRIEQRMDAMIRQGLFEEAAGLYPYRRLNALQTVGYQEIFGYMEGDYDKTEAIRLLKRNSRRYAKRQLTWFRRDPDYTWFHPEKSTEIISWVTAQMSR</sequence>
<dbReference type="AlphaFoldDB" id="A0A1M7N984"/>
<dbReference type="PANTHER" id="PTHR11088:SF60">
    <property type="entry name" value="TRNA DIMETHYLALLYLTRANSFERASE"/>
    <property type="match status" value="1"/>
</dbReference>
<evidence type="ECO:0000256" key="4">
    <source>
        <dbReference type="ARBA" id="ARBA00012665"/>
    </source>
</evidence>
<dbReference type="Gene3D" id="1.10.20.140">
    <property type="match status" value="1"/>
</dbReference>
<dbReference type="InterPro" id="IPR039657">
    <property type="entry name" value="Dimethylallyltransferase"/>
</dbReference>
<reference evidence="15 16" key="1">
    <citation type="submission" date="2016-11" db="EMBL/GenBank/DDBJ databases">
        <authorList>
            <person name="Jaros S."/>
            <person name="Januszkiewicz K."/>
            <person name="Wedrychowicz H."/>
        </authorList>
    </citation>
    <scope>NUCLEOTIDE SEQUENCE [LARGE SCALE GENOMIC DNA]</scope>
    <source>
        <strain evidence="15 16">CGMCC 1.6102</strain>
    </source>
</reference>
<evidence type="ECO:0000256" key="9">
    <source>
        <dbReference type="ARBA" id="ARBA00022840"/>
    </source>
</evidence>
<dbReference type="EC" id="2.5.1.75" evidence="4 12"/>
<dbReference type="GO" id="GO:0052381">
    <property type="term" value="F:tRNA dimethylallyltransferase activity"/>
    <property type="evidence" value="ECO:0007669"/>
    <property type="project" value="UniProtKB-EC"/>
</dbReference>
<protein>
    <recommendedName>
        <fullName evidence="5 12">tRNA dimethylallyltransferase</fullName>
        <ecNumber evidence="4 12">2.5.1.75</ecNumber>
    </recommendedName>
</protein>
<accession>A0A1M7N984</accession>
<dbReference type="NCBIfam" id="TIGR00174">
    <property type="entry name" value="miaA"/>
    <property type="match status" value="1"/>
</dbReference>
<dbReference type="GO" id="GO:0005524">
    <property type="term" value="F:ATP binding"/>
    <property type="evidence" value="ECO:0007669"/>
    <property type="project" value="UniProtKB-KW"/>
</dbReference>
<dbReference type="GO" id="GO:0006400">
    <property type="term" value="P:tRNA modification"/>
    <property type="evidence" value="ECO:0007669"/>
    <property type="project" value="TreeGrafter"/>
</dbReference>
<evidence type="ECO:0000256" key="7">
    <source>
        <dbReference type="ARBA" id="ARBA00022694"/>
    </source>
</evidence>
<evidence type="ECO:0000256" key="1">
    <source>
        <dbReference type="ARBA" id="ARBA00001946"/>
    </source>
</evidence>
<dbReference type="Proteomes" id="UP000184513">
    <property type="component" value="Unassembled WGS sequence"/>
</dbReference>
<name>A0A1M7N984_9BACT</name>
<proteinExistence type="inferred from homology"/>
<dbReference type="PANTHER" id="PTHR11088">
    <property type="entry name" value="TRNA DIMETHYLALLYLTRANSFERASE"/>
    <property type="match status" value="1"/>
</dbReference>
<keyword evidence="9 14" id="KW-0067">ATP-binding</keyword>
<evidence type="ECO:0000256" key="14">
    <source>
        <dbReference type="RuleBase" id="RU003785"/>
    </source>
</evidence>
<evidence type="ECO:0000256" key="13">
    <source>
        <dbReference type="RuleBase" id="RU003784"/>
    </source>
</evidence>
<evidence type="ECO:0000256" key="12">
    <source>
        <dbReference type="RuleBase" id="RU003783"/>
    </source>
</evidence>
<evidence type="ECO:0000256" key="3">
    <source>
        <dbReference type="ARBA" id="ARBA00005842"/>
    </source>
</evidence>
<dbReference type="Gene3D" id="3.40.50.300">
    <property type="entry name" value="P-loop containing nucleotide triphosphate hydrolases"/>
    <property type="match status" value="1"/>
</dbReference>
<dbReference type="Pfam" id="PF01715">
    <property type="entry name" value="IPPT"/>
    <property type="match status" value="1"/>
</dbReference>
<evidence type="ECO:0000313" key="16">
    <source>
        <dbReference type="Proteomes" id="UP000184513"/>
    </source>
</evidence>
<evidence type="ECO:0000256" key="6">
    <source>
        <dbReference type="ARBA" id="ARBA00022679"/>
    </source>
</evidence>
<comment type="similarity">
    <text evidence="3 14">Belongs to the IPP transferase family.</text>
</comment>
<evidence type="ECO:0000256" key="11">
    <source>
        <dbReference type="ARBA" id="ARBA00049563"/>
    </source>
</evidence>
<evidence type="ECO:0000313" key="15">
    <source>
        <dbReference type="EMBL" id="SHN00172.1"/>
    </source>
</evidence>
<keyword evidence="8 14" id="KW-0547">Nucleotide-binding</keyword>
<keyword evidence="6 14" id="KW-0808">Transferase</keyword>
<dbReference type="InterPro" id="IPR027417">
    <property type="entry name" value="P-loop_NTPase"/>
</dbReference>
<dbReference type="STRING" id="388280.SAMN04488057_105146"/>
<evidence type="ECO:0000256" key="2">
    <source>
        <dbReference type="ARBA" id="ARBA00003213"/>
    </source>
</evidence>
<keyword evidence="7 12" id="KW-0819">tRNA processing</keyword>
<evidence type="ECO:0000256" key="5">
    <source>
        <dbReference type="ARBA" id="ARBA00017477"/>
    </source>
</evidence>
<gene>
    <name evidence="15" type="ORF">SAMN04488057_105146</name>
</gene>
<dbReference type="EMBL" id="FRCY01000005">
    <property type="protein sequence ID" value="SHN00172.1"/>
    <property type="molecule type" value="Genomic_DNA"/>
</dbReference>
<evidence type="ECO:0000256" key="10">
    <source>
        <dbReference type="ARBA" id="ARBA00022842"/>
    </source>
</evidence>
<organism evidence="15 16">
    <name type="scientific">Cyclobacterium lianum</name>
    <dbReference type="NCBI Taxonomy" id="388280"/>
    <lineage>
        <taxon>Bacteria</taxon>
        <taxon>Pseudomonadati</taxon>
        <taxon>Bacteroidota</taxon>
        <taxon>Cytophagia</taxon>
        <taxon>Cytophagales</taxon>
        <taxon>Cyclobacteriaceae</taxon>
        <taxon>Cyclobacterium</taxon>
    </lineage>
</organism>
<dbReference type="InterPro" id="IPR018022">
    <property type="entry name" value="IPT"/>
</dbReference>
<comment type="function">
    <text evidence="2 13">Catalyzes the transfer of a dimethylallyl group onto the adenine at position 37 in tRNAs that read codons beginning with uridine, leading to the formation of N6-(dimethylallyl)adenosine (i(6)A).</text>
</comment>
<comment type="cofactor">
    <cofactor evidence="1">
        <name>Mg(2+)</name>
        <dbReference type="ChEBI" id="CHEBI:18420"/>
    </cofactor>
</comment>
<keyword evidence="16" id="KW-1185">Reference proteome</keyword>
<keyword evidence="10" id="KW-0460">Magnesium</keyword>
<evidence type="ECO:0000256" key="8">
    <source>
        <dbReference type="ARBA" id="ARBA00022741"/>
    </source>
</evidence>
<dbReference type="SUPFAM" id="SSF52540">
    <property type="entry name" value="P-loop containing nucleoside triphosphate hydrolases"/>
    <property type="match status" value="1"/>
</dbReference>
<comment type="catalytic activity">
    <reaction evidence="11 12">
        <text>adenosine(37) in tRNA + dimethylallyl diphosphate = N(6)-dimethylallyladenosine(37) in tRNA + diphosphate</text>
        <dbReference type="Rhea" id="RHEA:26482"/>
        <dbReference type="Rhea" id="RHEA-COMP:10162"/>
        <dbReference type="Rhea" id="RHEA-COMP:10375"/>
        <dbReference type="ChEBI" id="CHEBI:33019"/>
        <dbReference type="ChEBI" id="CHEBI:57623"/>
        <dbReference type="ChEBI" id="CHEBI:74411"/>
        <dbReference type="ChEBI" id="CHEBI:74415"/>
        <dbReference type="EC" id="2.5.1.75"/>
    </reaction>
</comment>